<dbReference type="AlphaFoldDB" id="A0A2M8MCH9"/>
<evidence type="ECO:0000259" key="12">
    <source>
        <dbReference type="Pfam" id="PF18448"/>
    </source>
</evidence>
<feature type="domain" description="Glycoside hydrolase family 5" evidence="10">
    <location>
        <begin position="84"/>
        <end position="362"/>
    </location>
</feature>
<evidence type="ECO:0000256" key="7">
    <source>
        <dbReference type="ARBA" id="ARBA00023326"/>
    </source>
</evidence>
<dbReference type="Pfam" id="PF03442">
    <property type="entry name" value="CBM_X2"/>
    <property type="match status" value="1"/>
</dbReference>
<reference evidence="14 15" key="1">
    <citation type="submission" date="2017-11" db="EMBL/GenBank/DDBJ databases">
        <title>Streptomyces carmine sp. nov., a novel actinomycete isolated from Sophora alopecuroides in Xinjiang, China.</title>
        <authorList>
            <person name="Wang Y."/>
            <person name="Luo X."/>
            <person name="Wan C."/>
            <person name="Zhang L."/>
        </authorList>
    </citation>
    <scope>NUCLEOTIDE SEQUENCE [LARGE SCALE GENOMIC DNA]</scope>
    <source>
        <strain evidence="14 15">TRM SA0054</strain>
    </source>
</reference>
<dbReference type="GO" id="GO:0008422">
    <property type="term" value="F:beta-glucosidase activity"/>
    <property type="evidence" value="ECO:0007669"/>
    <property type="project" value="TreeGrafter"/>
</dbReference>
<dbReference type="InterPro" id="IPR040946">
    <property type="entry name" value="CBM46"/>
</dbReference>
<dbReference type="Gene3D" id="3.20.20.80">
    <property type="entry name" value="Glycosidases"/>
    <property type="match status" value="1"/>
</dbReference>
<evidence type="ECO:0000256" key="3">
    <source>
        <dbReference type="ARBA" id="ARBA00022801"/>
    </source>
</evidence>
<accession>A0A2M8MCH9</accession>
<dbReference type="GO" id="GO:0005576">
    <property type="term" value="C:extracellular region"/>
    <property type="evidence" value="ECO:0007669"/>
    <property type="project" value="TreeGrafter"/>
</dbReference>
<keyword evidence="4" id="KW-0136">Cellulose degradation</keyword>
<evidence type="ECO:0000313" key="15">
    <source>
        <dbReference type="Proteomes" id="UP000230407"/>
    </source>
</evidence>
<evidence type="ECO:0000256" key="2">
    <source>
        <dbReference type="ARBA" id="ARBA00022729"/>
    </source>
</evidence>
<dbReference type="Proteomes" id="UP000230407">
    <property type="component" value="Unassembled WGS sequence"/>
</dbReference>
<dbReference type="InterPro" id="IPR017853">
    <property type="entry name" value="GH"/>
</dbReference>
<dbReference type="GO" id="GO:0009986">
    <property type="term" value="C:cell surface"/>
    <property type="evidence" value="ECO:0007669"/>
    <property type="project" value="TreeGrafter"/>
</dbReference>
<dbReference type="Gene3D" id="2.60.40.10">
    <property type="entry name" value="Immunoglobulins"/>
    <property type="match status" value="1"/>
</dbReference>
<dbReference type="PANTHER" id="PTHR31297">
    <property type="entry name" value="GLUCAN ENDO-1,6-BETA-GLUCOSIDASE B"/>
    <property type="match status" value="1"/>
</dbReference>
<comment type="caution">
    <text evidence="14">The sequence shown here is derived from an EMBL/GenBank/DDBJ whole genome shotgun (WGS) entry which is preliminary data.</text>
</comment>
<feature type="domain" description="Carbohydrate binding X2" evidence="11">
    <location>
        <begin position="392"/>
        <end position="475"/>
    </location>
</feature>
<keyword evidence="3 8" id="KW-0378">Hydrolase</keyword>
<dbReference type="PANTHER" id="PTHR31297:SF41">
    <property type="entry name" value="ENDOGLUCANASE, PUTATIVE (AFU_ORTHOLOGUE AFUA_5G01830)-RELATED"/>
    <property type="match status" value="1"/>
</dbReference>
<feature type="domain" description="Endoglucanase B carbohydrate binding" evidence="12">
    <location>
        <begin position="481"/>
        <end position="585"/>
    </location>
</feature>
<name>A0A2M8MCH9_9ACTN</name>
<dbReference type="InterPro" id="IPR001547">
    <property type="entry name" value="Glyco_hydro_5"/>
</dbReference>
<evidence type="ECO:0000313" key="14">
    <source>
        <dbReference type="EMBL" id="PJF01894.1"/>
    </source>
</evidence>
<dbReference type="EMBL" id="PGGW01000038">
    <property type="protein sequence ID" value="PJE98068.1"/>
    <property type="molecule type" value="Genomic_DNA"/>
</dbReference>
<comment type="similarity">
    <text evidence="1 8">Belongs to the glycosyl hydrolase 5 (cellulase A) family.</text>
</comment>
<dbReference type="InterPro" id="IPR013783">
    <property type="entry name" value="Ig-like_fold"/>
</dbReference>
<keyword evidence="15" id="KW-1185">Reference proteome</keyword>
<evidence type="ECO:0000256" key="9">
    <source>
        <dbReference type="SAM" id="SignalP"/>
    </source>
</evidence>
<protein>
    <submittedName>
        <fullName evidence="14">Cellulase</fullName>
    </submittedName>
</protein>
<organism evidence="14 15">
    <name type="scientific">Streptomyces carminius</name>
    <dbReference type="NCBI Taxonomy" id="2665496"/>
    <lineage>
        <taxon>Bacteria</taxon>
        <taxon>Bacillati</taxon>
        <taxon>Actinomycetota</taxon>
        <taxon>Actinomycetes</taxon>
        <taxon>Kitasatosporales</taxon>
        <taxon>Streptomycetaceae</taxon>
        <taxon>Streptomyces</taxon>
    </lineage>
</organism>
<dbReference type="GO" id="GO:0030245">
    <property type="term" value="P:cellulose catabolic process"/>
    <property type="evidence" value="ECO:0007669"/>
    <property type="project" value="UniProtKB-KW"/>
</dbReference>
<dbReference type="InterPro" id="IPR005102">
    <property type="entry name" value="Carbo-bd_X2"/>
</dbReference>
<evidence type="ECO:0000259" key="10">
    <source>
        <dbReference type="Pfam" id="PF00150"/>
    </source>
</evidence>
<gene>
    <name evidence="14" type="ORF">CUT44_02180</name>
    <name evidence="13" type="ORF">CUT44_10440</name>
</gene>
<evidence type="ECO:0000259" key="11">
    <source>
        <dbReference type="Pfam" id="PF03442"/>
    </source>
</evidence>
<keyword evidence="6 8" id="KW-0326">Glycosidase</keyword>
<evidence type="ECO:0000256" key="8">
    <source>
        <dbReference type="RuleBase" id="RU361153"/>
    </source>
</evidence>
<sequence length="587" mass="63791">MSGLRDHMRTIRRGFRMPAIGVVTLLAGLSLAVPGTAGAAVPVAPSTTTHGTPAPAPDGAMAQVAAMQPGWNLGNSLDATGEDETSWGNPRVTEALLDNIRAQGFNSVRIPVTWGRHQGPAPDHTIDPAHLDRVREVVDWALADGFHVMIDVHHDSWQWIADMPADRAGVLARYDATWRQVAAAFRDSSPRLVFESVNEPQFTGGADDARNAELLNELNTSFHRIVRGSGGNNTTRLLVLPTLHTSADQARLDELTATFDTLGDPNLAATVHYYGYWPFSVNVAGGTRFDATAQKDLTDTFDRVHNTFVARGIPVILGEYGLLGFDRHTGTIQQGEKLKFFESLGHHARIRQLTTMLWDNGQHFQRTGFRWNDPELFAQIESSWTTRSGTASSDQVFSARAAAVTDKTLTLNLNGTSFTGLRHGAGDLVRGTDYTVQDDRLTITASALTRLSGSRAYGTNAVLHARFSHGVPWRIDLVTHDTPVLRSATGTTDSFAVPTDFRGDRLATMEATYADGTNAGPHGWTPYKEYDRAFAPDYAAGVTTLTPDFFAEVEDGAPVTLTFHYWSGTTVTYHVTRSGTSVTGTAA</sequence>
<dbReference type="InterPro" id="IPR014756">
    <property type="entry name" value="Ig_E-set"/>
</dbReference>
<dbReference type="EMBL" id="PGGW01000008">
    <property type="protein sequence ID" value="PJF01894.1"/>
    <property type="molecule type" value="Genomic_DNA"/>
</dbReference>
<feature type="signal peptide" evidence="9">
    <location>
        <begin position="1"/>
        <end position="39"/>
    </location>
</feature>
<dbReference type="SUPFAM" id="SSF81296">
    <property type="entry name" value="E set domains"/>
    <property type="match status" value="1"/>
</dbReference>
<evidence type="ECO:0000256" key="6">
    <source>
        <dbReference type="ARBA" id="ARBA00023295"/>
    </source>
</evidence>
<dbReference type="Pfam" id="PF00150">
    <property type="entry name" value="Cellulase"/>
    <property type="match status" value="1"/>
</dbReference>
<evidence type="ECO:0000313" key="13">
    <source>
        <dbReference type="EMBL" id="PJE98068.1"/>
    </source>
</evidence>
<keyword evidence="2 9" id="KW-0732">Signal</keyword>
<evidence type="ECO:0000256" key="4">
    <source>
        <dbReference type="ARBA" id="ARBA00023001"/>
    </source>
</evidence>
<feature type="chain" id="PRO_5015083207" evidence="9">
    <location>
        <begin position="40"/>
        <end position="587"/>
    </location>
</feature>
<evidence type="ECO:0000256" key="1">
    <source>
        <dbReference type="ARBA" id="ARBA00005641"/>
    </source>
</evidence>
<proteinExistence type="inferred from homology"/>
<dbReference type="InterPro" id="IPR016282">
    <property type="entry name" value="Glyco_hydro_5_endoGlcnase_B"/>
</dbReference>
<dbReference type="PIRSF" id="PIRSF001043">
    <property type="entry name" value="Endoglucanase_B"/>
    <property type="match status" value="1"/>
</dbReference>
<dbReference type="SUPFAM" id="SSF51445">
    <property type="entry name" value="(Trans)glycosidases"/>
    <property type="match status" value="1"/>
</dbReference>
<keyword evidence="7" id="KW-0624">Polysaccharide degradation</keyword>
<dbReference type="Pfam" id="PF18448">
    <property type="entry name" value="CBM46"/>
    <property type="match status" value="1"/>
</dbReference>
<dbReference type="InterPro" id="IPR050386">
    <property type="entry name" value="Glycosyl_hydrolase_5"/>
</dbReference>
<evidence type="ECO:0000256" key="5">
    <source>
        <dbReference type="ARBA" id="ARBA00023277"/>
    </source>
</evidence>
<keyword evidence="5" id="KW-0119">Carbohydrate metabolism</keyword>